<keyword evidence="3" id="KW-1133">Transmembrane helix</keyword>
<feature type="transmembrane region" description="Helical" evidence="3">
    <location>
        <begin position="115"/>
        <end position="136"/>
    </location>
</feature>
<accession>R7B2J3</accession>
<keyword evidence="3" id="KW-0812">Transmembrane</keyword>
<dbReference type="Pfam" id="PF00015">
    <property type="entry name" value="MCPsignal"/>
    <property type="match status" value="1"/>
</dbReference>
<comment type="caution">
    <text evidence="5">The sequence shown here is derived from an EMBL/GenBank/DDBJ whole genome shotgun (WGS) entry which is preliminary data.</text>
</comment>
<keyword evidence="1 2" id="KW-0807">Transducer</keyword>
<sequence>MEKKRFNEKRKVNQTSMICYAVLVFILFAAYMLELVKGNRTVGYIMIFDIILLVPLALALLTYKKNNESAALRYMITAGYGVLYVFVLLTSVTKLSFVYIIPMIIILTLYRDWKLVLAAGAAAIAANVIFVFYYLGSISNTATDITEFEIQLAVLILLTAFAVAATRILIKINAQAIADISVREEQQREAYGRIMEISRKVSANVDRINELSEDVRTRTDMTKSSVNDIASGTMETAQSIQGQMEMTGSIQHLIDDMSVLSENVLGECNTSKQNIVDGIDSMNELTDNSDRLNDRSSKVMVSMKSLQEKAEQVSEIIAMISDIAEQTNLLSLNASIEAARAGEAGRGFAVVAGEIKKLSEQTGEASARISRIILELEQETEIAGSSVADMNSVIEKQMECINVVNDKFRTLGSSLDALADSIDEQTHKAEEVRDANGKIMHSIEGLSAFSEELTANSESTRTRSEESYQGTLQINSILGEIAADISRLNG</sequence>
<evidence type="ECO:0000313" key="5">
    <source>
        <dbReference type="EMBL" id="CDD58204.1"/>
    </source>
</evidence>
<name>R7B2J3_9FIRM</name>
<dbReference type="SMART" id="SM00283">
    <property type="entry name" value="MA"/>
    <property type="match status" value="1"/>
</dbReference>
<evidence type="ECO:0000259" key="4">
    <source>
        <dbReference type="PROSITE" id="PS50111"/>
    </source>
</evidence>
<feature type="domain" description="Methyl-accepting transducer" evidence="4">
    <location>
        <begin position="211"/>
        <end position="461"/>
    </location>
</feature>
<protein>
    <recommendedName>
        <fullName evidence="4">Methyl-accepting transducer domain-containing protein</fullName>
    </recommendedName>
</protein>
<evidence type="ECO:0000313" key="6">
    <source>
        <dbReference type="Proteomes" id="UP000018141"/>
    </source>
</evidence>
<dbReference type="AlphaFoldDB" id="R7B2J3"/>
<organism evidence="5 6">
    <name type="scientific">Bacteroides pectinophilus CAG:437</name>
    <dbReference type="NCBI Taxonomy" id="1263051"/>
    <lineage>
        <taxon>Bacteria</taxon>
        <taxon>Bacillati</taxon>
        <taxon>Bacillota</taxon>
        <taxon>Clostridia</taxon>
        <taxon>Eubacteriales</taxon>
    </lineage>
</organism>
<dbReference type="EMBL" id="CBHH010000055">
    <property type="protein sequence ID" value="CDD58204.1"/>
    <property type="molecule type" value="Genomic_DNA"/>
</dbReference>
<reference evidence="5" key="1">
    <citation type="submission" date="2012-11" db="EMBL/GenBank/DDBJ databases">
        <title>Dependencies among metagenomic species, viruses, plasmids and units of genetic variation.</title>
        <authorList>
            <person name="Nielsen H.B."/>
            <person name="Almeida M."/>
            <person name="Juncker A.S."/>
            <person name="Rasmussen S."/>
            <person name="Li J."/>
            <person name="Sunagawa S."/>
            <person name="Plichta D."/>
            <person name="Gautier L."/>
            <person name="Le Chatelier E."/>
            <person name="Peletier E."/>
            <person name="Bonde I."/>
            <person name="Nielsen T."/>
            <person name="Manichanh C."/>
            <person name="Arumugam M."/>
            <person name="Batto J."/>
            <person name="Santos M.B.Q.D."/>
            <person name="Blom N."/>
            <person name="Borruel N."/>
            <person name="Burgdorf K.S."/>
            <person name="Boumezbeur F."/>
            <person name="Casellas F."/>
            <person name="Dore J."/>
            <person name="Guarner F."/>
            <person name="Hansen T."/>
            <person name="Hildebrand F."/>
            <person name="Kaas R.S."/>
            <person name="Kennedy S."/>
            <person name="Kristiansen K."/>
            <person name="Kultima J.R."/>
            <person name="Leonard P."/>
            <person name="Levenez F."/>
            <person name="Lund O."/>
            <person name="Moumen B."/>
            <person name="Le Paslier D."/>
            <person name="Pons N."/>
            <person name="Pedersen O."/>
            <person name="Prifti E."/>
            <person name="Qin J."/>
            <person name="Raes J."/>
            <person name="Tap J."/>
            <person name="Tims S."/>
            <person name="Ussery D.W."/>
            <person name="Yamada T."/>
            <person name="MetaHit consortium"/>
            <person name="Renault P."/>
            <person name="Sicheritz-Ponten T."/>
            <person name="Bork P."/>
            <person name="Wang J."/>
            <person name="Brunak S."/>
            <person name="Ehrlich S.D."/>
        </authorList>
    </citation>
    <scope>NUCLEOTIDE SEQUENCE [LARGE SCALE GENOMIC DNA]</scope>
</reference>
<dbReference type="Proteomes" id="UP000018141">
    <property type="component" value="Unassembled WGS sequence"/>
</dbReference>
<dbReference type="SUPFAM" id="SSF58104">
    <property type="entry name" value="Methyl-accepting chemotaxis protein (MCP) signaling domain"/>
    <property type="match status" value="1"/>
</dbReference>
<dbReference type="PROSITE" id="PS50111">
    <property type="entry name" value="CHEMOTAXIS_TRANSDUC_2"/>
    <property type="match status" value="1"/>
</dbReference>
<dbReference type="PANTHER" id="PTHR32089">
    <property type="entry name" value="METHYL-ACCEPTING CHEMOTAXIS PROTEIN MCPB"/>
    <property type="match status" value="1"/>
</dbReference>
<proteinExistence type="predicted"/>
<dbReference type="PANTHER" id="PTHR32089:SF112">
    <property type="entry name" value="LYSOZYME-LIKE PROTEIN-RELATED"/>
    <property type="match status" value="1"/>
</dbReference>
<feature type="transmembrane region" description="Helical" evidence="3">
    <location>
        <begin position="44"/>
        <end position="63"/>
    </location>
</feature>
<evidence type="ECO:0000256" key="1">
    <source>
        <dbReference type="ARBA" id="ARBA00023224"/>
    </source>
</evidence>
<feature type="transmembrane region" description="Helical" evidence="3">
    <location>
        <begin position="148"/>
        <end position="170"/>
    </location>
</feature>
<evidence type="ECO:0000256" key="3">
    <source>
        <dbReference type="SAM" id="Phobius"/>
    </source>
</evidence>
<gene>
    <name evidence="5" type="ORF">BN656_01987</name>
</gene>
<dbReference type="InterPro" id="IPR004089">
    <property type="entry name" value="MCPsignal_dom"/>
</dbReference>
<feature type="transmembrane region" description="Helical" evidence="3">
    <location>
        <begin position="83"/>
        <end position="109"/>
    </location>
</feature>
<evidence type="ECO:0000256" key="2">
    <source>
        <dbReference type="PROSITE-ProRule" id="PRU00284"/>
    </source>
</evidence>
<dbReference type="Gene3D" id="1.10.287.950">
    <property type="entry name" value="Methyl-accepting chemotaxis protein"/>
    <property type="match status" value="1"/>
</dbReference>
<dbReference type="GO" id="GO:0007165">
    <property type="term" value="P:signal transduction"/>
    <property type="evidence" value="ECO:0007669"/>
    <property type="project" value="UniProtKB-KW"/>
</dbReference>
<keyword evidence="3" id="KW-0472">Membrane</keyword>
<feature type="transmembrane region" description="Helical" evidence="3">
    <location>
        <begin position="12"/>
        <end position="32"/>
    </location>
</feature>
<dbReference type="GO" id="GO:0016020">
    <property type="term" value="C:membrane"/>
    <property type="evidence" value="ECO:0007669"/>
    <property type="project" value="InterPro"/>
</dbReference>